<gene>
    <name evidence="8" type="ORF">NEF87_000457</name>
</gene>
<keyword evidence="2" id="KW-0540">Nuclease</keyword>
<evidence type="ECO:0000256" key="4">
    <source>
        <dbReference type="ARBA" id="ARBA00022801"/>
    </source>
</evidence>
<evidence type="ECO:0000256" key="1">
    <source>
        <dbReference type="ARBA" id="ARBA00001946"/>
    </source>
</evidence>
<dbReference type="Proteomes" id="UP001208689">
    <property type="component" value="Chromosome"/>
</dbReference>
<evidence type="ECO:0000256" key="5">
    <source>
        <dbReference type="ARBA" id="ARBA00022842"/>
    </source>
</evidence>
<evidence type="ECO:0000256" key="2">
    <source>
        <dbReference type="ARBA" id="ARBA00022722"/>
    </source>
</evidence>
<dbReference type="PANTHER" id="PTHR33653">
    <property type="entry name" value="RIBONUCLEASE VAPC2"/>
    <property type="match status" value="1"/>
</dbReference>
<dbReference type="PANTHER" id="PTHR33653:SF1">
    <property type="entry name" value="RIBONUCLEASE VAPC2"/>
    <property type="match status" value="1"/>
</dbReference>
<evidence type="ECO:0000256" key="6">
    <source>
        <dbReference type="ARBA" id="ARBA00038093"/>
    </source>
</evidence>
<dbReference type="Pfam" id="PF01850">
    <property type="entry name" value="PIN"/>
    <property type="match status" value="1"/>
</dbReference>
<organism evidence="8 9">
    <name type="scientific">Candidatus Lokiarchaeum ossiferum</name>
    <dbReference type="NCBI Taxonomy" id="2951803"/>
    <lineage>
        <taxon>Archaea</taxon>
        <taxon>Promethearchaeati</taxon>
        <taxon>Promethearchaeota</taxon>
        <taxon>Promethearchaeia</taxon>
        <taxon>Promethearchaeales</taxon>
        <taxon>Promethearchaeaceae</taxon>
        <taxon>Candidatus Lokiarchaeum</taxon>
    </lineage>
</organism>
<evidence type="ECO:0000313" key="9">
    <source>
        <dbReference type="Proteomes" id="UP001208689"/>
    </source>
</evidence>
<comment type="cofactor">
    <cofactor evidence="1">
        <name>Mg(2+)</name>
        <dbReference type="ChEBI" id="CHEBI:18420"/>
    </cofactor>
</comment>
<dbReference type="SUPFAM" id="SSF88723">
    <property type="entry name" value="PIN domain-like"/>
    <property type="match status" value="1"/>
</dbReference>
<keyword evidence="3" id="KW-0479">Metal-binding</keyword>
<proteinExistence type="inferred from homology"/>
<comment type="similarity">
    <text evidence="6">Belongs to the PINc/VapC protein family.</text>
</comment>
<dbReference type="InterPro" id="IPR002716">
    <property type="entry name" value="PIN_dom"/>
</dbReference>
<reference evidence="8" key="1">
    <citation type="submission" date="2022-09" db="EMBL/GenBank/DDBJ databases">
        <title>Actin cytoskeleton and complex cell architecture in an #Asgard archaeon.</title>
        <authorList>
            <person name="Ponce Toledo R.I."/>
            <person name="Schleper C."/>
            <person name="Rodrigues Oliveira T."/>
            <person name="Wollweber F."/>
            <person name="Xu J."/>
            <person name="Rittmann S."/>
            <person name="Klingl A."/>
            <person name="Pilhofer M."/>
        </authorList>
    </citation>
    <scope>NUCLEOTIDE SEQUENCE</scope>
    <source>
        <strain evidence="8">B-35</strain>
    </source>
</reference>
<dbReference type="InterPro" id="IPR050556">
    <property type="entry name" value="Type_II_TA_system_RNase"/>
</dbReference>
<keyword evidence="9" id="KW-1185">Reference proteome</keyword>
<dbReference type="Gene3D" id="3.40.50.1010">
    <property type="entry name" value="5'-nuclease"/>
    <property type="match status" value="1"/>
</dbReference>
<dbReference type="InterPro" id="IPR029060">
    <property type="entry name" value="PIN-like_dom_sf"/>
</dbReference>
<keyword evidence="4" id="KW-0378">Hydrolase</keyword>
<feature type="domain" description="PIN" evidence="7">
    <location>
        <begin position="2"/>
        <end position="121"/>
    </location>
</feature>
<keyword evidence="5" id="KW-0460">Magnesium</keyword>
<protein>
    <recommendedName>
        <fullName evidence="7">PIN domain-containing protein</fullName>
    </recommendedName>
</protein>
<evidence type="ECO:0000313" key="8">
    <source>
        <dbReference type="EMBL" id="UYP44172.1"/>
    </source>
</evidence>
<dbReference type="EMBL" id="CP104013">
    <property type="protein sequence ID" value="UYP44172.1"/>
    <property type="molecule type" value="Genomic_DNA"/>
</dbReference>
<accession>A0ABY6HMR2</accession>
<evidence type="ECO:0000256" key="3">
    <source>
        <dbReference type="ARBA" id="ARBA00022723"/>
    </source>
</evidence>
<sequence>MILADTTFVIDLLRSRHNVTTLQKKMKDETIGLSLLSISELYTGLYYTKNKLGDEVFTKKEGILQKVLSHFEIFELNEAIMVLAGKKRAAQIVAGNPIDLVDLIIGASAKYFCADAILTRNISHFNCWNINILDY</sequence>
<evidence type="ECO:0000259" key="7">
    <source>
        <dbReference type="Pfam" id="PF01850"/>
    </source>
</evidence>
<name>A0ABY6HMR2_9ARCH</name>